<proteinExistence type="predicted"/>
<dbReference type="SMART" id="SM00530">
    <property type="entry name" value="HTH_XRE"/>
    <property type="match status" value="1"/>
</dbReference>
<dbReference type="SUPFAM" id="SSF47413">
    <property type="entry name" value="lambda repressor-like DNA-binding domains"/>
    <property type="match status" value="1"/>
</dbReference>
<dbReference type="CDD" id="cd00093">
    <property type="entry name" value="HTH_XRE"/>
    <property type="match status" value="1"/>
</dbReference>
<feature type="domain" description="HTH cro/C1-type" evidence="1">
    <location>
        <begin position="15"/>
        <end position="68"/>
    </location>
</feature>
<dbReference type="Pfam" id="PF01381">
    <property type="entry name" value="HTH_3"/>
    <property type="match status" value="1"/>
</dbReference>
<dbReference type="InterPro" id="IPR010982">
    <property type="entry name" value="Lambda_DNA-bd_dom_sf"/>
</dbReference>
<dbReference type="AlphaFoldDB" id="A0A1H4WKQ5"/>
<organism evidence="2 3">
    <name type="scientific">Streptomyces melanosporofaciens</name>
    <dbReference type="NCBI Taxonomy" id="67327"/>
    <lineage>
        <taxon>Bacteria</taxon>
        <taxon>Bacillati</taxon>
        <taxon>Actinomycetota</taxon>
        <taxon>Actinomycetes</taxon>
        <taxon>Kitasatosporales</taxon>
        <taxon>Streptomycetaceae</taxon>
        <taxon>Streptomyces</taxon>
        <taxon>Streptomyces violaceusniger group</taxon>
    </lineage>
</organism>
<accession>A0A1H4WKQ5</accession>
<sequence>MRAEHSQQPEFGQRVRRRREELGFSQRRLAGDIVTASYISLLESGQRSPTLDLVLHLSEVLQMPLEELTGRDRSSAAPTEPGGLDLVIARSAARGAAELGDHARAAELLATAYTTAVERGTTALQLDLGLALQEELRSAGRQPDRLALLERLADQEWAKTDPRLRVVLFTELATAQRDTGRLTDARKSAYTALGEIGPAELTGAFEHVRLLGILISVLCELNDLGQVELLLKEMLSLAEGHRPPVRGRAHWVSSIAYSQLGMATSARHHLDLARAQLTTPDTPVRDWLRFMRSAGNVLLDDGDPGAALPWLQAAEQVGPMVNAPDETTRIVALRARYDLAVGAAAQVVEVYPRLSAGSAPLTGPDLVRANLIQAEALADLGRTEEAQALLRRTAALCDELTAYELAVRVWKRIDTLRP</sequence>
<dbReference type="Gene3D" id="1.10.260.40">
    <property type="entry name" value="lambda repressor-like DNA-binding domains"/>
    <property type="match status" value="1"/>
</dbReference>
<gene>
    <name evidence="2" type="ORF">SAMN04490356_6152</name>
</gene>
<dbReference type="Gene3D" id="1.25.40.10">
    <property type="entry name" value="Tetratricopeptide repeat domain"/>
    <property type="match status" value="1"/>
</dbReference>
<dbReference type="SUPFAM" id="SSF48452">
    <property type="entry name" value="TPR-like"/>
    <property type="match status" value="1"/>
</dbReference>
<dbReference type="PROSITE" id="PS50943">
    <property type="entry name" value="HTH_CROC1"/>
    <property type="match status" value="1"/>
</dbReference>
<dbReference type="GO" id="GO:0003677">
    <property type="term" value="F:DNA binding"/>
    <property type="evidence" value="ECO:0007669"/>
    <property type="project" value="InterPro"/>
</dbReference>
<dbReference type="RefSeq" id="WP_093466218.1">
    <property type="nucleotide sequence ID" value="NZ_FNST01000002.1"/>
</dbReference>
<keyword evidence="3" id="KW-1185">Reference proteome</keyword>
<evidence type="ECO:0000259" key="1">
    <source>
        <dbReference type="PROSITE" id="PS50943"/>
    </source>
</evidence>
<dbReference type="InterPro" id="IPR011990">
    <property type="entry name" value="TPR-like_helical_dom_sf"/>
</dbReference>
<evidence type="ECO:0000313" key="3">
    <source>
        <dbReference type="Proteomes" id="UP000198609"/>
    </source>
</evidence>
<dbReference type="InterPro" id="IPR001387">
    <property type="entry name" value="Cro/C1-type_HTH"/>
</dbReference>
<dbReference type="EMBL" id="FNST01000002">
    <property type="protein sequence ID" value="SEC93912.1"/>
    <property type="molecule type" value="Genomic_DNA"/>
</dbReference>
<evidence type="ECO:0000313" key="2">
    <source>
        <dbReference type="EMBL" id="SEC93912.1"/>
    </source>
</evidence>
<protein>
    <submittedName>
        <fullName evidence="2">Transcriptional regulator, contains XRE-family HTH domain</fullName>
    </submittedName>
</protein>
<dbReference type="Proteomes" id="UP000198609">
    <property type="component" value="Unassembled WGS sequence"/>
</dbReference>
<reference evidence="3" key="1">
    <citation type="submission" date="2016-10" db="EMBL/GenBank/DDBJ databases">
        <authorList>
            <person name="Varghese N."/>
            <person name="Submissions S."/>
        </authorList>
    </citation>
    <scope>NUCLEOTIDE SEQUENCE [LARGE SCALE GENOMIC DNA]</scope>
    <source>
        <strain evidence="3">DSM 40318</strain>
    </source>
</reference>
<name>A0A1H4WKQ5_STRMJ</name>